<evidence type="ECO:0000313" key="1">
    <source>
        <dbReference type="EMBL" id="GFT67271.1"/>
    </source>
</evidence>
<gene>
    <name evidence="1" type="ORF">NPIL_535331</name>
</gene>
<name>A0A8X6PIY1_NEPPI</name>
<comment type="caution">
    <text evidence="1">The sequence shown here is derived from an EMBL/GenBank/DDBJ whole genome shotgun (WGS) entry which is preliminary data.</text>
</comment>
<proteinExistence type="predicted"/>
<sequence>MIMIVDDSVVLKIVNLGLLIQIPMTLHDMCNQTVRRWSVYKALHFLHVITTYVYHFLSNDGRAPQTFCTSTPDHVPKLLPYSMDNLFPTIEMEPFHVDEDIIVSPTYIM</sequence>
<reference evidence="1" key="1">
    <citation type="submission" date="2020-08" db="EMBL/GenBank/DDBJ databases">
        <title>Multicomponent nature underlies the extraordinary mechanical properties of spider dragline silk.</title>
        <authorList>
            <person name="Kono N."/>
            <person name="Nakamura H."/>
            <person name="Mori M."/>
            <person name="Yoshida Y."/>
            <person name="Ohtoshi R."/>
            <person name="Malay A.D."/>
            <person name="Moran D.A.P."/>
            <person name="Tomita M."/>
            <person name="Numata K."/>
            <person name="Arakawa K."/>
        </authorList>
    </citation>
    <scope>NUCLEOTIDE SEQUENCE</scope>
</reference>
<accession>A0A8X6PIY1</accession>
<keyword evidence="2" id="KW-1185">Reference proteome</keyword>
<evidence type="ECO:0000313" key="2">
    <source>
        <dbReference type="Proteomes" id="UP000887013"/>
    </source>
</evidence>
<dbReference type="AlphaFoldDB" id="A0A8X6PIY1"/>
<protein>
    <submittedName>
        <fullName evidence="1">Uncharacterized protein</fullName>
    </submittedName>
</protein>
<dbReference type="Proteomes" id="UP000887013">
    <property type="component" value="Unassembled WGS sequence"/>
</dbReference>
<organism evidence="1 2">
    <name type="scientific">Nephila pilipes</name>
    <name type="common">Giant wood spider</name>
    <name type="synonym">Nephila maculata</name>
    <dbReference type="NCBI Taxonomy" id="299642"/>
    <lineage>
        <taxon>Eukaryota</taxon>
        <taxon>Metazoa</taxon>
        <taxon>Ecdysozoa</taxon>
        <taxon>Arthropoda</taxon>
        <taxon>Chelicerata</taxon>
        <taxon>Arachnida</taxon>
        <taxon>Araneae</taxon>
        <taxon>Araneomorphae</taxon>
        <taxon>Entelegynae</taxon>
        <taxon>Araneoidea</taxon>
        <taxon>Nephilidae</taxon>
        <taxon>Nephila</taxon>
    </lineage>
</organism>
<dbReference type="EMBL" id="BMAW01069092">
    <property type="protein sequence ID" value="GFT67271.1"/>
    <property type="molecule type" value="Genomic_DNA"/>
</dbReference>